<evidence type="ECO:0000256" key="2">
    <source>
        <dbReference type="ARBA" id="ARBA00022723"/>
    </source>
</evidence>
<evidence type="ECO:0000256" key="4">
    <source>
        <dbReference type="ARBA" id="ARBA00022833"/>
    </source>
</evidence>
<dbReference type="Pfam" id="PF00753">
    <property type="entry name" value="Lactamase_B"/>
    <property type="match status" value="1"/>
</dbReference>
<evidence type="ECO:0000313" key="7">
    <source>
        <dbReference type="Proteomes" id="UP000182932"/>
    </source>
</evidence>
<dbReference type="InterPro" id="IPR036866">
    <property type="entry name" value="RibonucZ/Hydroxyglut_hydro"/>
</dbReference>
<keyword evidence="3" id="KW-0378">Hydrolase</keyword>
<dbReference type="Gene3D" id="3.60.15.10">
    <property type="entry name" value="Ribonuclease Z/Hydroxyacylglutathione hydrolase-like"/>
    <property type="match status" value="1"/>
</dbReference>
<accession>A0A975WEL5</accession>
<comment type="similarity">
    <text evidence="1">Belongs to the metallo-beta-lactamase superfamily.</text>
</comment>
<evidence type="ECO:0000256" key="3">
    <source>
        <dbReference type="ARBA" id="ARBA00022801"/>
    </source>
</evidence>
<organism evidence="6 7">
    <name type="scientific">Marinovum algicola</name>
    <dbReference type="NCBI Taxonomy" id="42444"/>
    <lineage>
        <taxon>Bacteria</taxon>
        <taxon>Pseudomonadati</taxon>
        <taxon>Pseudomonadota</taxon>
        <taxon>Alphaproteobacteria</taxon>
        <taxon>Rhodobacterales</taxon>
        <taxon>Roseobacteraceae</taxon>
        <taxon>Marinovum</taxon>
    </lineage>
</organism>
<dbReference type="SUPFAM" id="SSF56281">
    <property type="entry name" value="Metallo-hydrolase/oxidoreductase"/>
    <property type="match status" value="1"/>
</dbReference>
<protein>
    <submittedName>
        <fullName evidence="6">Glyoxylase, beta-lactamase superfamily II</fullName>
    </submittedName>
</protein>
<dbReference type="InterPro" id="IPR001279">
    <property type="entry name" value="Metallo-B-lactamas"/>
</dbReference>
<dbReference type="EMBL" id="FNYY01000025">
    <property type="protein sequence ID" value="SEK07915.1"/>
    <property type="molecule type" value="Genomic_DNA"/>
</dbReference>
<evidence type="ECO:0000259" key="5">
    <source>
        <dbReference type="SMART" id="SM00849"/>
    </source>
</evidence>
<sequence>MALTRREMLAGLGAGLALAGPVWSGTTLGAMRIDTLSDGNLALPGDFIFGPMPQQALTPILRKYDLDRDSLTPGCNLTLLRDDERTVLFDAGAGPDFQPSAGKLQAAFDALGLSPDDITHVVVTHGHPDHIWGLLDDFGDPLFAEATHLIGATELDYWLDDTTVDTIGPARQAFAVGAKRRLEALGDRITTFTDGAEILPGVLAHASFGHTPGHMSFELRSGTDAMMVVGDAIGNHHVAFERPSWPSGSDQDVDTAAATRLRLLDRLSTEQMRLIGFHLPGGLGRAEAHGDGYVFLPEAT</sequence>
<feature type="domain" description="Metallo-beta-lactamase" evidence="5">
    <location>
        <begin position="74"/>
        <end position="278"/>
    </location>
</feature>
<dbReference type="SMART" id="SM00849">
    <property type="entry name" value="Lactamase_B"/>
    <property type="match status" value="1"/>
</dbReference>
<keyword evidence="4" id="KW-0862">Zinc</keyword>
<dbReference type="GO" id="GO:0016787">
    <property type="term" value="F:hydrolase activity"/>
    <property type="evidence" value="ECO:0007669"/>
    <property type="project" value="UniProtKB-KW"/>
</dbReference>
<keyword evidence="2" id="KW-0479">Metal-binding</keyword>
<evidence type="ECO:0000313" key="6">
    <source>
        <dbReference type="EMBL" id="SEK07915.1"/>
    </source>
</evidence>
<dbReference type="InterPro" id="IPR051013">
    <property type="entry name" value="MBL_superfamily_lactonases"/>
</dbReference>
<dbReference type="RefSeq" id="WP_074839552.1">
    <property type="nucleotide sequence ID" value="NZ_CATLQZ010000002.1"/>
</dbReference>
<comment type="caution">
    <text evidence="6">The sequence shown here is derived from an EMBL/GenBank/DDBJ whole genome shotgun (WGS) entry which is preliminary data.</text>
</comment>
<dbReference type="Proteomes" id="UP000182932">
    <property type="component" value="Unassembled WGS sequence"/>
</dbReference>
<keyword evidence="7" id="KW-1185">Reference proteome</keyword>
<dbReference type="AlphaFoldDB" id="A0A975WEL5"/>
<dbReference type="PANTHER" id="PTHR42978:SF6">
    <property type="entry name" value="QUORUM-QUENCHING LACTONASE YTNP-RELATED"/>
    <property type="match status" value="1"/>
</dbReference>
<proteinExistence type="inferred from homology"/>
<gene>
    <name evidence="6" type="ORF">SAMN04487940_12541</name>
</gene>
<reference evidence="6 7" key="1">
    <citation type="submission" date="2016-10" db="EMBL/GenBank/DDBJ databases">
        <authorList>
            <person name="Varghese N."/>
            <person name="Submissions S."/>
        </authorList>
    </citation>
    <scope>NUCLEOTIDE SEQUENCE [LARGE SCALE GENOMIC DNA]</scope>
    <source>
        <strain evidence="6 7">FF3</strain>
    </source>
</reference>
<name>A0A975WEL5_9RHOB</name>
<dbReference type="GO" id="GO:0046872">
    <property type="term" value="F:metal ion binding"/>
    <property type="evidence" value="ECO:0007669"/>
    <property type="project" value="UniProtKB-KW"/>
</dbReference>
<evidence type="ECO:0000256" key="1">
    <source>
        <dbReference type="ARBA" id="ARBA00007749"/>
    </source>
</evidence>
<dbReference type="CDD" id="cd07720">
    <property type="entry name" value="OPHC2-like_MBL-fold"/>
    <property type="match status" value="1"/>
</dbReference>
<dbReference type="PANTHER" id="PTHR42978">
    <property type="entry name" value="QUORUM-QUENCHING LACTONASE YTNP-RELATED-RELATED"/>
    <property type="match status" value="1"/>
</dbReference>
<dbReference type="GeneID" id="80820726"/>